<feature type="transmembrane region" description="Helical" evidence="7">
    <location>
        <begin position="451"/>
        <end position="473"/>
    </location>
</feature>
<sequence>MKIRARALLAPITALLLAVPAAAAPAEHAHYRAELVAESREPAAGDTVTAAFHITLKDGWHIYGPNPGDTGYAPAATWTAPAGVTEGELRHPPTKRLVLSGLVSNVHEGDVVLLQDLHLPKGLAAGTALPLRVNLDLLVCSEGSCVPDPVDLELPLTIGTGTPDPEQAALFAKARAAIAPPAATKLPPAPAAAAFDLATYALAFGAALLGGLILNLMPCVFPILSLKAMALARSGGSAAHARSEALGYSAGVIGTVLALGGALLVLRGAGSAAGWAFQLQNPTVVAGLLLLVSAIALNMAGLFELPSLSVSGKPGSGFTGSLATGALAAFIATPCTGPFMAGALGAALVMPPLAALGVFAGLGLGMALPFLLLGFWAPARRLIPRPGQWMVVLRHVLAVPMFATALGLAWLVGRQAGIGAMTTALGAVLLMGLALWWYGVRQRGGKHGLPALVLASTALPVIALGVVAAPAAATDAAVADSLGSQPFTESRLEALRREGHPVFVYLTADWCLTCKVNEATALDTPTVARAFAAGGVSVLRGDWTRQDPAISRFLKAHGRAGVPLYLWYPAHGDARELPQVLSTDLLAGLTRSS</sequence>
<evidence type="ECO:0000256" key="8">
    <source>
        <dbReference type="SAM" id="SignalP"/>
    </source>
</evidence>
<feature type="transmembrane region" description="Helical" evidence="7">
    <location>
        <begin position="286"/>
        <end position="305"/>
    </location>
</feature>
<dbReference type="SUPFAM" id="SSF52833">
    <property type="entry name" value="Thioredoxin-like"/>
    <property type="match status" value="1"/>
</dbReference>
<evidence type="ECO:0000256" key="7">
    <source>
        <dbReference type="SAM" id="Phobius"/>
    </source>
</evidence>
<feature type="transmembrane region" description="Helical" evidence="7">
    <location>
        <begin position="391"/>
        <end position="412"/>
    </location>
</feature>
<evidence type="ECO:0000256" key="6">
    <source>
        <dbReference type="ARBA" id="ARBA00023136"/>
    </source>
</evidence>
<dbReference type="Proteomes" id="UP000058012">
    <property type="component" value="Unassembled WGS sequence"/>
</dbReference>
<dbReference type="GO" id="GO:0045454">
    <property type="term" value="P:cell redox homeostasis"/>
    <property type="evidence" value="ECO:0007669"/>
    <property type="project" value="TreeGrafter"/>
</dbReference>
<dbReference type="PROSITE" id="PS51352">
    <property type="entry name" value="THIOREDOXIN_2"/>
    <property type="match status" value="1"/>
</dbReference>
<dbReference type="Pfam" id="PF02683">
    <property type="entry name" value="DsbD_TM"/>
    <property type="match status" value="1"/>
</dbReference>
<dbReference type="PANTHER" id="PTHR32234">
    <property type="entry name" value="THIOL:DISULFIDE INTERCHANGE PROTEIN DSBD"/>
    <property type="match status" value="1"/>
</dbReference>
<organism evidence="10 11">
    <name type="scientific">Novosphingobium fuchskuhlense</name>
    <dbReference type="NCBI Taxonomy" id="1117702"/>
    <lineage>
        <taxon>Bacteria</taxon>
        <taxon>Pseudomonadati</taxon>
        <taxon>Pseudomonadota</taxon>
        <taxon>Alphaproteobacteria</taxon>
        <taxon>Sphingomonadales</taxon>
        <taxon>Sphingomonadaceae</taxon>
        <taxon>Novosphingobium</taxon>
    </lineage>
</organism>
<keyword evidence="4" id="KW-0201">Cytochrome c-type biogenesis</keyword>
<keyword evidence="8" id="KW-0732">Signal</keyword>
<dbReference type="InterPro" id="IPR035671">
    <property type="entry name" value="DsbD_gamma"/>
</dbReference>
<dbReference type="InterPro" id="IPR013766">
    <property type="entry name" value="Thioredoxin_domain"/>
</dbReference>
<dbReference type="OrthoDB" id="9811036at2"/>
<dbReference type="AlphaFoldDB" id="A0A117UUU6"/>
<feature type="transmembrane region" description="Helical" evidence="7">
    <location>
        <begin position="245"/>
        <end position="266"/>
    </location>
</feature>
<reference evidence="10 11" key="1">
    <citation type="submission" date="2015-10" db="EMBL/GenBank/DDBJ databases">
        <title>Draft genome sequence of Novosphingobium fuchskuhlense DSM 25065 isolated from a surface water sample of the southwest basin of Lake Grosse Fuchskuhle.</title>
        <authorList>
            <person name="Ruckert C."/>
            <person name="Winkler A."/>
            <person name="Glaeser J."/>
            <person name="Grossart H.-P."/>
            <person name="Kalinowski J."/>
            <person name="Glaeser S."/>
        </authorList>
    </citation>
    <scope>NUCLEOTIDE SEQUENCE [LARGE SCALE GENOMIC DNA]</scope>
    <source>
        <strain evidence="10 11">FNE08-7</strain>
    </source>
</reference>
<evidence type="ECO:0000256" key="3">
    <source>
        <dbReference type="ARBA" id="ARBA00022692"/>
    </source>
</evidence>
<evidence type="ECO:0000256" key="4">
    <source>
        <dbReference type="ARBA" id="ARBA00022748"/>
    </source>
</evidence>
<gene>
    <name evidence="10" type="ORF">AQZ52_11320</name>
</gene>
<dbReference type="STRING" id="1117702.AQZ52_11320"/>
<protein>
    <recommendedName>
        <fullName evidence="9">Thioredoxin domain-containing protein</fullName>
    </recommendedName>
</protein>
<keyword evidence="5 7" id="KW-1133">Transmembrane helix</keyword>
<keyword evidence="11" id="KW-1185">Reference proteome</keyword>
<evidence type="ECO:0000256" key="2">
    <source>
        <dbReference type="ARBA" id="ARBA00022475"/>
    </source>
</evidence>
<dbReference type="GO" id="GO:0017004">
    <property type="term" value="P:cytochrome complex assembly"/>
    <property type="evidence" value="ECO:0007669"/>
    <property type="project" value="UniProtKB-KW"/>
</dbReference>
<dbReference type="InterPro" id="IPR003834">
    <property type="entry name" value="Cyt_c_assmbl_TM_dom"/>
</dbReference>
<dbReference type="PANTHER" id="PTHR32234:SF3">
    <property type="entry name" value="SUPPRESSION OF COPPER SENSITIVITY PROTEIN"/>
    <property type="match status" value="1"/>
</dbReference>
<evidence type="ECO:0000259" key="9">
    <source>
        <dbReference type="PROSITE" id="PS51352"/>
    </source>
</evidence>
<keyword evidence="6 7" id="KW-0472">Membrane</keyword>
<feature type="signal peptide" evidence="8">
    <location>
        <begin position="1"/>
        <end position="23"/>
    </location>
</feature>
<feature type="transmembrane region" description="Helical" evidence="7">
    <location>
        <begin position="197"/>
        <end position="224"/>
    </location>
</feature>
<feature type="transmembrane region" description="Helical" evidence="7">
    <location>
        <begin position="317"/>
        <end position="341"/>
    </location>
</feature>
<dbReference type="Pfam" id="PF11412">
    <property type="entry name" value="DsbD_N"/>
    <property type="match status" value="1"/>
</dbReference>
<evidence type="ECO:0000313" key="11">
    <source>
        <dbReference type="Proteomes" id="UP000058012"/>
    </source>
</evidence>
<comment type="subcellular location">
    <subcellularLocation>
        <location evidence="1">Cell membrane</location>
        <topology evidence="1">Multi-pass membrane protein</topology>
    </subcellularLocation>
</comment>
<proteinExistence type="predicted"/>
<dbReference type="Pfam" id="PF13899">
    <property type="entry name" value="Thioredoxin_7"/>
    <property type="match status" value="1"/>
</dbReference>
<dbReference type="Gene3D" id="3.40.30.10">
    <property type="entry name" value="Glutaredoxin"/>
    <property type="match status" value="1"/>
</dbReference>
<dbReference type="CDD" id="cd02953">
    <property type="entry name" value="DsbDgamma"/>
    <property type="match status" value="1"/>
</dbReference>
<dbReference type="GO" id="GO:0015035">
    <property type="term" value="F:protein-disulfide reductase activity"/>
    <property type="evidence" value="ECO:0007669"/>
    <property type="project" value="TreeGrafter"/>
</dbReference>
<dbReference type="InterPro" id="IPR036249">
    <property type="entry name" value="Thioredoxin-like_sf"/>
</dbReference>
<keyword evidence="3 7" id="KW-0812">Transmembrane</keyword>
<evidence type="ECO:0000256" key="5">
    <source>
        <dbReference type="ARBA" id="ARBA00022989"/>
    </source>
</evidence>
<comment type="caution">
    <text evidence="10">The sequence shown here is derived from an EMBL/GenBank/DDBJ whole genome shotgun (WGS) entry which is preliminary data.</text>
</comment>
<feature type="chain" id="PRO_5007156972" description="Thioredoxin domain-containing protein" evidence="8">
    <location>
        <begin position="24"/>
        <end position="593"/>
    </location>
</feature>
<dbReference type="GO" id="GO:0005886">
    <property type="term" value="C:plasma membrane"/>
    <property type="evidence" value="ECO:0007669"/>
    <property type="project" value="UniProtKB-SubCell"/>
</dbReference>
<name>A0A117UUU6_9SPHN</name>
<dbReference type="RefSeq" id="WP_067910611.1">
    <property type="nucleotide sequence ID" value="NZ_KQ954245.1"/>
</dbReference>
<feature type="transmembrane region" description="Helical" evidence="7">
    <location>
        <begin position="353"/>
        <end position="379"/>
    </location>
</feature>
<keyword evidence="2" id="KW-1003">Cell membrane</keyword>
<dbReference type="EMBL" id="LLZS01000007">
    <property type="protein sequence ID" value="KUR71248.1"/>
    <property type="molecule type" value="Genomic_DNA"/>
</dbReference>
<evidence type="ECO:0000256" key="1">
    <source>
        <dbReference type="ARBA" id="ARBA00004651"/>
    </source>
</evidence>
<feature type="domain" description="Thioredoxin" evidence="9">
    <location>
        <begin position="467"/>
        <end position="593"/>
    </location>
</feature>
<dbReference type="InterPro" id="IPR028250">
    <property type="entry name" value="DsbDN"/>
</dbReference>
<evidence type="ECO:0000313" key="10">
    <source>
        <dbReference type="EMBL" id="KUR71248.1"/>
    </source>
</evidence>
<feature type="transmembrane region" description="Helical" evidence="7">
    <location>
        <begin position="418"/>
        <end position="439"/>
    </location>
</feature>
<accession>A0A117UUU6</accession>